<protein>
    <recommendedName>
        <fullName evidence="4">BZIP domain-containing protein</fullName>
    </recommendedName>
</protein>
<proteinExistence type="predicted"/>
<feature type="region of interest" description="Disordered" evidence="1">
    <location>
        <begin position="245"/>
        <end position="278"/>
    </location>
</feature>
<name>A0ABR4FLI2_9EURO</name>
<keyword evidence="3" id="KW-1185">Reference proteome</keyword>
<organism evidence="2 3">
    <name type="scientific">Aspergillus keveii</name>
    <dbReference type="NCBI Taxonomy" id="714993"/>
    <lineage>
        <taxon>Eukaryota</taxon>
        <taxon>Fungi</taxon>
        <taxon>Dikarya</taxon>
        <taxon>Ascomycota</taxon>
        <taxon>Pezizomycotina</taxon>
        <taxon>Eurotiomycetes</taxon>
        <taxon>Eurotiomycetidae</taxon>
        <taxon>Eurotiales</taxon>
        <taxon>Aspergillaceae</taxon>
        <taxon>Aspergillus</taxon>
        <taxon>Aspergillus subgen. Nidulantes</taxon>
    </lineage>
</organism>
<reference evidence="2 3" key="1">
    <citation type="submission" date="2024-07" db="EMBL/GenBank/DDBJ databases">
        <title>Section-level genome sequencing and comparative genomics of Aspergillus sections Usti and Cavernicolus.</title>
        <authorList>
            <consortium name="Lawrence Berkeley National Laboratory"/>
            <person name="Nybo J.L."/>
            <person name="Vesth T.C."/>
            <person name="Theobald S."/>
            <person name="Frisvad J.C."/>
            <person name="Larsen T.O."/>
            <person name="Kjaerboelling I."/>
            <person name="Rothschild-Mancinelli K."/>
            <person name="Lyhne E.K."/>
            <person name="Kogle M.E."/>
            <person name="Barry K."/>
            <person name="Clum A."/>
            <person name="Na H."/>
            <person name="Ledsgaard L."/>
            <person name="Lin J."/>
            <person name="Lipzen A."/>
            <person name="Kuo A."/>
            <person name="Riley R."/>
            <person name="Mondo S."/>
            <person name="Labutti K."/>
            <person name="Haridas S."/>
            <person name="Pangalinan J."/>
            <person name="Salamov A.A."/>
            <person name="Simmons B.A."/>
            <person name="Magnuson J.K."/>
            <person name="Chen J."/>
            <person name="Drula E."/>
            <person name="Henrissat B."/>
            <person name="Wiebenga A."/>
            <person name="Lubbers R.J."/>
            <person name="Gomes A.C."/>
            <person name="Makela M.R."/>
            <person name="Stajich J."/>
            <person name="Grigoriev I.V."/>
            <person name="Mortensen U.H."/>
            <person name="De Vries R.P."/>
            <person name="Baker S.E."/>
            <person name="Andersen M.R."/>
        </authorList>
    </citation>
    <scope>NUCLEOTIDE SEQUENCE [LARGE SCALE GENOMIC DNA]</scope>
    <source>
        <strain evidence="2 3">CBS 209.92</strain>
    </source>
</reference>
<dbReference type="Pfam" id="PF11905">
    <property type="entry name" value="DUF3425"/>
    <property type="match status" value="1"/>
</dbReference>
<dbReference type="EMBL" id="JBFTWV010000194">
    <property type="protein sequence ID" value="KAL2784114.1"/>
    <property type="molecule type" value="Genomic_DNA"/>
</dbReference>
<sequence>MEHSISPALFVSADGEVDRVGNPSDRVEADDEGTNKQRRKVQNRKNQRARRQRMRAQDPDYVPSSRPFQVWRWRVDEPDDDDASRVASSPFNTSIGPRPAPTHTPISTAMLTRQDPGVQGSPSTGPAHAQTPTPLTPPAIIFPLSTDHLLHLIQYNVFRAFVSNKRSLHVMLTGWIDKPPPPSPTTCPISGPYRDDTAQTRPHALWINFLPFPGVRDNLIRREGSFDVWEFLQDLIGELMGANMPTRERRGTGTPHTITVSDTTRAPPSAAGRDDDDEVTAGRKGLIVWGEPHDMRSWEATPGFLAKWAWAVEGCHDLVESSNRWRMLRGEELMRLPAER</sequence>
<gene>
    <name evidence="2" type="ORF">BJX66DRAFT_344351</name>
</gene>
<evidence type="ECO:0008006" key="4">
    <source>
        <dbReference type="Google" id="ProtNLM"/>
    </source>
</evidence>
<feature type="compositionally biased region" description="Basic residues" evidence="1">
    <location>
        <begin position="36"/>
        <end position="54"/>
    </location>
</feature>
<dbReference type="InterPro" id="IPR021833">
    <property type="entry name" value="DUF3425"/>
</dbReference>
<comment type="caution">
    <text evidence="2">The sequence shown here is derived from an EMBL/GenBank/DDBJ whole genome shotgun (WGS) entry which is preliminary data.</text>
</comment>
<feature type="compositionally biased region" description="Polar residues" evidence="1">
    <location>
        <begin position="254"/>
        <end position="266"/>
    </location>
</feature>
<dbReference type="PANTHER" id="PTHR38116">
    <property type="entry name" value="CHROMOSOME 7, WHOLE GENOME SHOTGUN SEQUENCE"/>
    <property type="match status" value="1"/>
</dbReference>
<evidence type="ECO:0000313" key="3">
    <source>
        <dbReference type="Proteomes" id="UP001610563"/>
    </source>
</evidence>
<feature type="compositionally biased region" description="Polar residues" evidence="1">
    <location>
        <begin position="86"/>
        <end position="95"/>
    </location>
</feature>
<feature type="region of interest" description="Disordered" evidence="1">
    <location>
        <begin position="79"/>
        <end position="134"/>
    </location>
</feature>
<dbReference type="PANTHER" id="PTHR38116:SF1">
    <property type="entry name" value="BZIP DOMAIN-CONTAINING PROTEIN"/>
    <property type="match status" value="1"/>
</dbReference>
<evidence type="ECO:0000256" key="1">
    <source>
        <dbReference type="SAM" id="MobiDB-lite"/>
    </source>
</evidence>
<dbReference type="Proteomes" id="UP001610563">
    <property type="component" value="Unassembled WGS sequence"/>
</dbReference>
<accession>A0ABR4FLI2</accession>
<feature type="region of interest" description="Disordered" evidence="1">
    <location>
        <begin position="1"/>
        <end position="64"/>
    </location>
</feature>
<evidence type="ECO:0000313" key="2">
    <source>
        <dbReference type="EMBL" id="KAL2784114.1"/>
    </source>
</evidence>